<keyword evidence="1" id="KW-1133">Transmembrane helix</keyword>
<protein>
    <submittedName>
        <fullName evidence="2">Uncharacterized protein</fullName>
    </submittedName>
</protein>
<reference evidence="2 3" key="1">
    <citation type="submission" date="2017-11" db="EMBL/GenBank/DDBJ databases">
        <title>Draft Genome Sequence of Sporolactobacillus inulinus NBRC 111894 Isolated from Koso, a Japanese Sugar-Vegetable Fermented Beverage.</title>
        <authorList>
            <person name="Chiou T.Y."/>
            <person name="Oshima K."/>
            <person name="Suda W."/>
            <person name="Hattori M."/>
            <person name="Takahashi T."/>
        </authorList>
    </citation>
    <scope>NUCLEOTIDE SEQUENCE [LARGE SCALE GENOMIC DNA]</scope>
    <source>
        <strain evidence="2 3">NBRC111894</strain>
    </source>
</reference>
<evidence type="ECO:0000256" key="1">
    <source>
        <dbReference type="SAM" id="Phobius"/>
    </source>
</evidence>
<feature type="transmembrane region" description="Helical" evidence="1">
    <location>
        <begin position="25"/>
        <end position="51"/>
    </location>
</feature>
<name>A0A4Y1Z8Z6_9BACL</name>
<gene>
    <name evidence="2" type="ORF">NBRC111894_1030</name>
</gene>
<keyword evidence="1" id="KW-0812">Transmembrane</keyword>
<dbReference type="Proteomes" id="UP000319716">
    <property type="component" value="Unassembled WGS sequence"/>
</dbReference>
<accession>A0A4Y1Z8Z6</accession>
<sequence length="56" mass="6634">MGAVHAAFNETFAYSLSVAFLSRSFQAIVIFLRCFSYLFVCWLSWMSFFLFEHMVY</sequence>
<evidence type="ECO:0000313" key="3">
    <source>
        <dbReference type="Proteomes" id="UP000319716"/>
    </source>
</evidence>
<evidence type="ECO:0000313" key="2">
    <source>
        <dbReference type="EMBL" id="GAY75476.1"/>
    </source>
</evidence>
<comment type="caution">
    <text evidence="2">The sequence shown here is derived from an EMBL/GenBank/DDBJ whole genome shotgun (WGS) entry which is preliminary data.</text>
</comment>
<keyword evidence="1" id="KW-0472">Membrane</keyword>
<dbReference type="EMBL" id="BEXB01000006">
    <property type="protein sequence ID" value="GAY75476.1"/>
    <property type="molecule type" value="Genomic_DNA"/>
</dbReference>
<dbReference type="AlphaFoldDB" id="A0A4Y1Z8Z6"/>
<proteinExistence type="predicted"/>
<organism evidence="2 3">
    <name type="scientific">Sporolactobacillus inulinus</name>
    <dbReference type="NCBI Taxonomy" id="2078"/>
    <lineage>
        <taxon>Bacteria</taxon>
        <taxon>Bacillati</taxon>
        <taxon>Bacillota</taxon>
        <taxon>Bacilli</taxon>
        <taxon>Bacillales</taxon>
        <taxon>Sporolactobacillaceae</taxon>
        <taxon>Sporolactobacillus</taxon>
    </lineage>
</organism>